<proteinExistence type="predicted"/>
<accession>A0A8J8P935</accession>
<gene>
    <name evidence="1" type="ORF">FGO68_gene1661</name>
</gene>
<sequence>MHTLKNKKTEDPSLLRIPTKEPSSMNLGELIPMTPNNQGAVKLAQITPICLSNCLVKSQLLEVILTLPLKTPNHEIVRVCVQVLSQIMNYHAKVLA</sequence>
<dbReference type="AlphaFoldDB" id="A0A8J8P935"/>
<comment type="caution">
    <text evidence="1">The sequence shown here is derived from an EMBL/GenBank/DDBJ whole genome shotgun (WGS) entry which is preliminary data.</text>
</comment>
<dbReference type="EMBL" id="RRYP01000047">
    <property type="protein sequence ID" value="TNV88184.1"/>
    <property type="molecule type" value="Genomic_DNA"/>
</dbReference>
<evidence type="ECO:0000313" key="1">
    <source>
        <dbReference type="EMBL" id="TNV88184.1"/>
    </source>
</evidence>
<keyword evidence="2" id="KW-1185">Reference proteome</keyword>
<reference evidence="1" key="1">
    <citation type="submission" date="2019-06" db="EMBL/GenBank/DDBJ databases">
        <authorList>
            <person name="Zheng W."/>
        </authorList>
    </citation>
    <scope>NUCLEOTIDE SEQUENCE</scope>
    <source>
        <strain evidence="1">QDHG01</strain>
    </source>
</reference>
<evidence type="ECO:0000313" key="2">
    <source>
        <dbReference type="Proteomes" id="UP000785679"/>
    </source>
</evidence>
<name>A0A8J8P935_HALGN</name>
<organism evidence="1 2">
    <name type="scientific">Halteria grandinella</name>
    <dbReference type="NCBI Taxonomy" id="5974"/>
    <lineage>
        <taxon>Eukaryota</taxon>
        <taxon>Sar</taxon>
        <taxon>Alveolata</taxon>
        <taxon>Ciliophora</taxon>
        <taxon>Intramacronucleata</taxon>
        <taxon>Spirotrichea</taxon>
        <taxon>Stichotrichia</taxon>
        <taxon>Sporadotrichida</taxon>
        <taxon>Halteriidae</taxon>
        <taxon>Halteria</taxon>
    </lineage>
</organism>
<dbReference type="Proteomes" id="UP000785679">
    <property type="component" value="Unassembled WGS sequence"/>
</dbReference>
<protein>
    <submittedName>
        <fullName evidence="1">Uncharacterized protein</fullName>
    </submittedName>
</protein>